<dbReference type="PANTHER" id="PTHR47510:SF3">
    <property type="entry name" value="ENDO_EXONUCLEASE_PHOSPHATASE DOMAIN-CONTAINING PROTEIN"/>
    <property type="match status" value="1"/>
</dbReference>
<name>A0AAD7SMS4_9TELE</name>
<evidence type="ECO:0000313" key="1">
    <source>
        <dbReference type="EMBL" id="KAJ8405310.1"/>
    </source>
</evidence>
<gene>
    <name evidence="1" type="ORF">AAFF_G00323010</name>
</gene>
<dbReference type="EMBL" id="JAINUG010000049">
    <property type="protein sequence ID" value="KAJ8405310.1"/>
    <property type="molecule type" value="Genomic_DNA"/>
</dbReference>
<reference evidence="1" key="1">
    <citation type="journal article" date="2023" name="Science">
        <title>Genome structures resolve the early diversification of teleost fishes.</title>
        <authorList>
            <person name="Parey E."/>
            <person name="Louis A."/>
            <person name="Montfort J."/>
            <person name="Bouchez O."/>
            <person name="Roques C."/>
            <person name="Iampietro C."/>
            <person name="Lluch J."/>
            <person name="Castinel A."/>
            <person name="Donnadieu C."/>
            <person name="Desvignes T."/>
            <person name="Floi Bucao C."/>
            <person name="Jouanno E."/>
            <person name="Wen M."/>
            <person name="Mejri S."/>
            <person name="Dirks R."/>
            <person name="Jansen H."/>
            <person name="Henkel C."/>
            <person name="Chen W.J."/>
            <person name="Zahm M."/>
            <person name="Cabau C."/>
            <person name="Klopp C."/>
            <person name="Thompson A.W."/>
            <person name="Robinson-Rechavi M."/>
            <person name="Braasch I."/>
            <person name="Lecointre G."/>
            <person name="Bobe J."/>
            <person name="Postlethwait J.H."/>
            <person name="Berthelot C."/>
            <person name="Roest Crollius H."/>
            <person name="Guiguen Y."/>
        </authorList>
    </citation>
    <scope>NUCLEOTIDE SEQUENCE</scope>
    <source>
        <strain evidence="1">NC1722</strain>
    </source>
</reference>
<protein>
    <submittedName>
        <fullName evidence="1">Uncharacterized protein</fullName>
    </submittedName>
</protein>
<comment type="caution">
    <text evidence="1">The sequence shown here is derived from an EMBL/GenBank/DDBJ whole genome shotgun (WGS) entry which is preliminary data.</text>
</comment>
<keyword evidence="2" id="KW-1185">Reference proteome</keyword>
<sequence>MKNSYANHAKPPMSNSDHNAVHLIPVYKTKLKSSRLVEKTVTVWSEGDIKTLKGSYLCTDWEVFQEESIDHTVTVTTDYINFCVEGVIPTKKVKVYPNNKTYIKGDIKRVIKDKKTTFQNKDRGELTFANELNVFLQV</sequence>
<dbReference type="PANTHER" id="PTHR47510">
    <property type="entry name" value="REVERSE TRANSCRIPTASE DOMAIN-CONTAINING PROTEIN"/>
    <property type="match status" value="1"/>
</dbReference>
<accession>A0AAD7SMS4</accession>
<organism evidence="1 2">
    <name type="scientific">Aldrovandia affinis</name>
    <dbReference type="NCBI Taxonomy" id="143900"/>
    <lineage>
        <taxon>Eukaryota</taxon>
        <taxon>Metazoa</taxon>
        <taxon>Chordata</taxon>
        <taxon>Craniata</taxon>
        <taxon>Vertebrata</taxon>
        <taxon>Euteleostomi</taxon>
        <taxon>Actinopterygii</taxon>
        <taxon>Neopterygii</taxon>
        <taxon>Teleostei</taxon>
        <taxon>Notacanthiformes</taxon>
        <taxon>Halosauridae</taxon>
        <taxon>Aldrovandia</taxon>
    </lineage>
</organism>
<evidence type="ECO:0000313" key="2">
    <source>
        <dbReference type="Proteomes" id="UP001221898"/>
    </source>
</evidence>
<dbReference type="Proteomes" id="UP001221898">
    <property type="component" value="Unassembled WGS sequence"/>
</dbReference>
<proteinExistence type="predicted"/>
<dbReference type="AlphaFoldDB" id="A0AAD7SMS4"/>